<evidence type="ECO:0000256" key="3">
    <source>
        <dbReference type="ARBA" id="ARBA00022723"/>
    </source>
</evidence>
<dbReference type="InterPro" id="IPR010095">
    <property type="entry name" value="Cas12f1-like_TNB"/>
</dbReference>
<keyword evidence="5" id="KW-0238">DNA-binding</keyword>
<dbReference type="RefSeq" id="WP_078634906.1">
    <property type="nucleotide sequence ID" value="NZ_CM007717.1"/>
</dbReference>
<dbReference type="Pfam" id="PF01385">
    <property type="entry name" value="OrfB_IS605"/>
    <property type="match status" value="1"/>
</dbReference>
<evidence type="ECO:0000313" key="11">
    <source>
        <dbReference type="EMBL" id="OOQ48641.1"/>
    </source>
</evidence>
<feature type="region of interest" description="Disordered" evidence="7">
    <location>
        <begin position="300"/>
        <end position="323"/>
    </location>
</feature>
<feature type="region of interest" description="Disordered" evidence="7">
    <location>
        <begin position="407"/>
        <end position="446"/>
    </location>
</feature>
<feature type="domain" description="Transposase putative helix-turn-helix" evidence="10">
    <location>
        <begin position="3"/>
        <end position="37"/>
    </location>
</feature>
<dbReference type="GO" id="GO:0006310">
    <property type="term" value="P:DNA recombination"/>
    <property type="evidence" value="ECO:0007669"/>
    <property type="project" value="UniProtKB-KW"/>
</dbReference>
<name>A0AAE7CMT3_STRAT</name>
<keyword evidence="13" id="KW-1185">Reference proteome</keyword>
<evidence type="ECO:0000256" key="1">
    <source>
        <dbReference type="ARBA" id="ARBA00008761"/>
    </source>
</evidence>
<proteinExistence type="inferred from homology"/>
<evidence type="ECO:0000313" key="13">
    <source>
        <dbReference type="Proteomes" id="UP000190306"/>
    </source>
</evidence>
<evidence type="ECO:0000259" key="10">
    <source>
        <dbReference type="Pfam" id="PF12323"/>
    </source>
</evidence>
<keyword evidence="3" id="KW-0479">Metal-binding</keyword>
<organism evidence="12 14">
    <name type="scientific">Streptomyces antibioticus</name>
    <dbReference type="NCBI Taxonomy" id="1890"/>
    <lineage>
        <taxon>Bacteria</taxon>
        <taxon>Bacillati</taxon>
        <taxon>Actinomycetota</taxon>
        <taxon>Actinomycetes</taxon>
        <taxon>Kitasatosporales</taxon>
        <taxon>Streptomycetaceae</taxon>
        <taxon>Streptomyces</taxon>
    </lineage>
</organism>
<evidence type="ECO:0000313" key="12">
    <source>
        <dbReference type="EMBL" id="QIT46777.1"/>
    </source>
</evidence>
<feature type="domain" description="Probable transposase IS891/IS1136/IS1341" evidence="8">
    <location>
        <begin position="193"/>
        <end position="300"/>
    </location>
</feature>
<reference evidence="12 14" key="2">
    <citation type="submission" date="2020-03" db="EMBL/GenBank/DDBJ databases">
        <title>Is there a link between lipid content and antibiotic production in Streptomyces?</title>
        <authorList>
            <person name="David M."/>
            <person name="Lejeune C."/>
            <person name="Abreu S."/>
            <person name="Thibessard A."/>
            <person name="Leblond P."/>
            <person name="Chaminade P."/>
            <person name="Virolle M.-J."/>
        </authorList>
    </citation>
    <scope>NUCLEOTIDE SEQUENCE [LARGE SCALE GENOMIC DNA]</scope>
    <source>
        <strain evidence="12 14">DSM 41481</strain>
    </source>
</reference>
<evidence type="ECO:0000256" key="2">
    <source>
        <dbReference type="ARBA" id="ARBA00022578"/>
    </source>
</evidence>
<dbReference type="GO" id="GO:0032196">
    <property type="term" value="P:transposition"/>
    <property type="evidence" value="ECO:0007669"/>
    <property type="project" value="UniProtKB-KW"/>
</dbReference>
<dbReference type="NCBIfam" id="NF040570">
    <property type="entry name" value="guided_TnpB"/>
    <property type="match status" value="1"/>
</dbReference>
<sequence>MSRFRMHPTGGQEQQMLLHCAHARYVWNLAVEQHAHWQRGRKSAPGFVEQCRQLTEARGDSEWLGAGNADVQQQALKDFAKAKDARFTSGFGEPTWRRKFRHEGFRVIGTDRVPEYNEDGTPRLNAKTGKQVMGRSVVVRKLNRRWAQVKVPGCGWVRFRLSAKGKGARLPSAKTFRVTFRNGQWHAAFAVVPEPGPAPGTGEVIGIDRGVRITAALSDGRTLNCPQLTVKERAQIRKHQRRAARAPKGSDCKPAEYAKAARLKAREANRRKDWCEKTSTMLAKSFDLIRFEKLNIKNMTAKAKPKPDPDRPGRHLKNGRAAKAGLNRGILAQGWGLLRQRTEHKAPGRVEDVPAPYTSLRCSDCGWIDKNSRKSQAEFVCSSCGFTCNADTNASINVAAGQGGIFRPRPTAGAGGTTPRNGSNVREPQPEQAGIPLFQEGEDVNS</sequence>
<gene>
    <name evidence="11" type="ORF">AFM16_26865</name>
    <name evidence="12" type="ORF">HCX60_27335</name>
</gene>
<evidence type="ECO:0000313" key="14">
    <source>
        <dbReference type="Proteomes" id="UP000502504"/>
    </source>
</evidence>
<evidence type="ECO:0000259" key="9">
    <source>
        <dbReference type="Pfam" id="PF07282"/>
    </source>
</evidence>
<dbReference type="AlphaFoldDB" id="A0AAE7CMT3"/>
<dbReference type="InterPro" id="IPR021027">
    <property type="entry name" value="Transposase_put_HTH"/>
</dbReference>
<evidence type="ECO:0000259" key="8">
    <source>
        <dbReference type="Pfam" id="PF01385"/>
    </source>
</evidence>
<reference evidence="11 13" key="1">
    <citation type="submission" date="2015-07" db="EMBL/GenBank/DDBJ databases">
        <title>Draft Genome Sequence of Streptomyces antibioticus, IMRU 3720 reveals insights in the evolution of actinomycin biosynthetic gene clusters in Streptomyces.</title>
        <authorList>
            <person name="Crnovcic I."/>
            <person name="Ruckert C."/>
            <person name="Kalinowksi J."/>
            <person name="Keller U."/>
        </authorList>
    </citation>
    <scope>NUCLEOTIDE SEQUENCE [LARGE SCALE GENOMIC DNA]</scope>
    <source>
        <strain evidence="11 13">DSM 41481</strain>
    </source>
</reference>
<feature type="domain" description="Cas12f1-like TNB" evidence="9">
    <location>
        <begin position="335"/>
        <end position="398"/>
    </location>
</feature>
<keyword evidence="4" id="KW-0862">Zinc</keyword>
<keyword evidence="6" id="KW-0233">DNA recombination</keyword>
<dbReference type="EMBL" id="LHQL01000013">
    <property type="protein sequence ID" value="OOQ48641.1"/>
    <property type="molecule type" value="Genomic_DNA"/>
</dbReference>
<dbReference type="Pfam" id="PF07282">
    <property type="entry name" value="Cas12f1-like_TNB"/>
    <property type="match status" value="1"/>
</dbReference>
<dbReference type="GO" id="GO:0003677">
    <property type="term" value="F:DNA binding"/>
    <property type="evidence" value="ECO:0007669"/>
    <property type="project" value="UniProtKB-KW"/>
</dbReference>
<dbReference type="Pfam" id="PF12323">
    <property type="entry name" value="HTH_OrfB_IS605"/>
    <property type="match status" value="1"/>
</dbReference>
<evidence type="ECO:0000256" key="7">
    <source>
        <dbReference type="SAM" id="MobiDB-lite"/>
    </source>
</evidence>
<dbReference type="EMBL" id="CP050692">
    <property type="protein sequence ID" value="QIT46777.1"/>
    <property type="molecule type" value="Genomic_DNA"/>
</dbReference>
<evidence type="ECO:0000256" key="5">
    <source>
        <dbReference type="ARBA" id="ARBA00023125"/>
    </source>
</evidence>
<dbReference type="Proteomes" id="UP000190306">
    <property type="component" value="Chromosome"/>
</dbReference>
<evidence type="ECO:0000256" key="4">
    <source>
        <dbReference type="ARBA" id="ARBA00022833"/>
    </source>
</evidence>
<accession>A0AAE7CMT3</accession>
<dbReference type="GO" id="GO:0046872">
    <property type="term" value="F:metal ion binding"/>
    <property type="evidence" value="ECO:0007669"/>
    <property type="project" value="UniProtKB-KW"/>
</dbReference>
<protein>
    <submittedName>
        <fullName evidence="12">Transposase</fullName>
    </submittedName>
</protein>
<dbReference type="InterPro" id="IPR001959">
    <property type="entry name" value="Transposase"/>
</dbReference>
<keyword evidence="2" id="KW-0815">Transposition</keyword>
<evidence type="ECO:0000256" key="6">
    <source>
        <dbReference type="ARBA" id="ARBA00023172"/>
    </source>
</evidence>
<comment type="similarity">
    <text evidence="1">In the C-terminal section; belongs to the transposase 35 family.</text>
</comment>
<dbReference type="Proteomes" id="UP000502504">
    <property type="component" value="Chromosome"/>
</dbReference>